<dbReference type="InterPro" id="IPR051541">
    <property type="entry name" value="PTS_SugarTrans_NitroReg"/>
</dbReference>
<proteinExistence type="predicted"/>
<sequence length="152" mass="16317">MLLNELLTPERVRVPLRGGSKQDLLQELVALLHDQGAVADAEGVLASVRQREELLSTGVGSGVAIPHGKSNSVPELVMAAGVTREPVDFDSLDGQPVRLMFLLVGPENAAGQHVKALSRISRMVRRDGFRERLVAAQSADEFMALLAEAEAL</sequence>
<dbReference type="InterPro" id="IPR004715">
    <property type="entry name" value="PTS_IIA_fruc"/>
</dbReference>
<name>A0A841H657_9BACT</name>
<dbReference type="CDD" id="cd00211">
    <property type="entry name" value="PTS_IIA_fru"/>
    <property type="match status" value="1"/>
</dbReference>
<dbReference type="GO" id="GO:0005737">
    <property type="term" value="C:cytoplasm"/>
    <property type="evidence" value="ECO:0007669"/>
    <property type="project" value="UniProtKB-SubCell"/>
</dbReference>
<keyword evidence="9" id="KW-1185">Reference proteome</keyword>
<keyword evidence="4" id="KW-0762">Sugar transport</keyword>
<evidence type="ECO:0000256" key="2">
    <source>
        <dbReference type="ARBA" id="ARBA00022448"/>
    </source>
</evidence>
<dbReference type="GO" id="GO:0009401">
    <property type="term" value="P:phosphoenolpyruvate-dependent sugar phosphotransferase system"/>
    <property type="evidence" value="ECO:0007669"/>
    <property type="project" value="UniProtKB-KW"/>
</dbReference>
<reference evidence="8 9" key="1">
    <citation type="submission" date="2020-08" db="EMBL/GenBank/DDBJ databases">
        <title>Genomic Encyclopedia of Type Strains, Phase IV (KMG-IV): sequencing the most valuable type-strain genomes for metagenomic binning, comparative biology and taxonomic classification.</title>
        <authorList>
            <person name="Goeker M."/>
        </authorList>
    </citation>
    <scope>NUCLEOTIDE SEQUENCE [LARGE SCALE GENOMIC DNA]</scope>
    <source>
        <strain evidence="8 9">DSM 29007</strain>
    </source>
</reference>
<dbReference type="InterPro" id="IPR002178">
    <property type="entry name" value="PTS_EIIA_type-2_dom"/>
</dbReference>
<evidence type="ECO:0000256" key="5">
    <source>
        <dbReference type="ARBA" id="ARBA00022679"/>
    </source>
</evidence>
<protein>
    <submittedName>
        <fullName evidence="8">Fructose-specific phosphotransferase system IIA component</fullName>
    </submittedName>
</protein>
<dbReference type="PROSITE" id="PS51094">
    <property type="entry name" value="PTS_EIIA_TYPE_2"/>
    <property type="match status" value="1"/>
</dbReference>
<comment type="subcellular location">
    <subcellularLocation>
        <location evidence="1">Cytoplasm</location>
    </subcellularLocation>
</comment>
<dbReference type="Gene3D" id="3.40.930.10">
    <property type="entry name" value="Mannitol-specific EII, Chain A"/>
    <property type="match status" value="1"/>
</dbReference>
<organism evidence="8 9">
    <name type="scientific">Longimicrobium terrae</name>
    <dbReference type="NCBI Taxonomy" id="1639882"/>
    <lineage>
        <taxon>Bacteria</taxon>
        <taxon>Pseudomonadati</taxon>
        <taxon>Gemmatimonadota</taxon>
        <taxon>Longimicrobiia</taxon>
        <taxon>Longimicrobiales</taxon>
        <taxon>Longimicrobiaceae</taxon>
        <taxon>Longimicrobium</taxon>
    </lineage>
</organism>
<keyword evidence="6" id="KW-0598">Phosphotransferase system</keyword>
<dbReference type="NCBIfam" id="TIGR00848">
    <property type="entry name" value="fruA"/>
    <property type="match status" value="1"/>
</dbReference>
<evidence type="ECO:0000313" key="8">
    <source>
        <dbReference type="EMBL" id="MBB6073424.1"/>
    </source>
</evidence>
<keyword evidence="5 8" id="KW-0808">Transferase</keyword>
<dbReference type="PANTHER" id="PTHR47738">
    <property type="entry name" value="PTS SYSTEM FRUCTOSE-LIKE EIIA COMPONENT-RELATED"/>
    <property type="match status" value="1"/>
</dbReference>
<dbReference type="InterPro" id="IPR016152">
    <property type="entry name" value="PTrfase/Anion_transptr"/>
</dbReference>
<evidence type="ECO:0000256" key="6">
    <source>
        <dbReference type="ARBA" id="ARBA00022683"/>
    </source>
</evidence>
<keyword evidence="3" id="KW-0597">Phosphoprotein</keyword>
<dbReference type="SUPFAM" id="SSF55804">
    <property type="entry name" value="Phoshotransferase/anion transport protein"/>
    <property type="match status" value="1"/>
</dbReference>
<dbReference type="RefSeq" id="WP_170039122.1">
    <property type="nucleotide sequence ID" value="NZ_JACHIA010000024.1"/>
</dbReference>
<dbReference type="Pfam" id="PF00359">
    <property type="entry name" value="PTS_EIIA_2"/>
    <property type="match status" value="1"/>
</dbReference>
<dbReference type="AlphaFoldDB" id="A0A841H657"/>
<gene>
    <name evidence="8" type="ORF">HNQ61_005091</name>
</gene>
<keyword evidence="2" id="KW-0813">Transport</keyword>
<evidence type="ECO:0000259" key="7">
    <source>
        <dbReference type="PROSITE" id="PS51094"/>
    </source>
</evidence>
<dbReference type="GO" id="GO:0016020">
    <property type="term" value="C:membrane"/>
    <property type="evidence" value="ECO:0007669"/>
    <property type="project" value="InterPro"/>
</dbReference>
<dbReference type="FunFam" id="3.40.930.10:FF:000009">
    <property type="entry name" value="PTS system, fructose specific IIABC component"/>
    <property type="match status" value="1"/>
</dbReference>
<comment type="caution">
    <text evidence="8">The sequence shown here is derived from an EMBL/GenBank/DDBJ whole genome shotgun (WGS) entry which is preliminary data.</text>
</comment>
<feature type="domain" description="PTS EIIA type-2" evidence="7">
    <location>
        <begin position="5"/>
        <end position="149"/>
    </location>
</feature>
<dbReference type="EMBL" id="JACHIA010000024">
    <property type="protein sequence ID" value="MBB6073424.1"/>
    <property type="molecule type" value="Genomic_DNA"/>
</dbReference>
<evidence type="ECO:0000256" key="1">
    <source>
        <dbReference type="ARBA" id="ARBA00004496"/>
    </source>
</evidence>
<evidence type="ECO:0000256" key="4">
    <source>
        <dbReference type="ARBA" id="ARBA00022597"/>
    </source>
</evidence>
<evidence type="ECO:0000313" key="9">
    <source>
        <dbReference type="Proteomes" id="UP000582837"/>
    </source>
</evidence>
<evidence type="ECO:0000256" key="3">
    <source>
        <dbReference type="ARBA" id="ARBA00022553"/>
    </source>
</evidence>
<dbReference type="Proteomes" id="UP000582837">
    <property type="component" value="Unassembled WGS sequence"/>
</dbReference>
<accession>A0A841H657</accession>
<dbReference type="GO" id="GO:0008982">
    <property type="term" value="F:protein-N(PI)-phosphohistidine-sugar phosphotransferase activity"/>
    <property type="evidence" value="ECO:0007669"/>
    <property type="project" value="InterPro"/>
</dbReference>
<dbReference type="PROSITE" id="PS00372">
    <property type="entry name" value="PTS_EIIA_TYPE_2_HIS"/>
    <property type="match status" value="1"/>
</dbReference>